<proteinExistence type="predicted"/>
<evidence type="ECO:0000313" key="2">
    <source>
        <dbReference type="Proteomes" id="UP000564644"/>
    </source>
</evidence>
<dbReference type="Proteomes" id="UP000564644">
    <property type="component" value="Unassembled WGS sequence"/>
</dbReference>
<organism evidence="1 2">
    <name type="scientific">Cohnella zeiphila</name>
    <dbReference type="NCBI Taxonomy" id="2761120"/>
    <lineage>
        <taxon>Bacteria</taxon>
        <taxon>Bacillati</taxon>
        <taxon>Bacillota</taxon>
        <taxon>Bacilli</taxon>
        <taxon>Bacillales</taxon>
        <taxon>Paenibacillaceae</taxon>
        <taxon>Cohnella</taxon>
    </lineage>
</organism>
<comment type="caution">
    <text evidence="1">The sequence shown here is derived from an EMBL/GenBank/DDBJ whole genome shotgun (WGS) entry which is preliminary data.</text>
</comment>
<gene>
    <name evidence="1" type="ORF">H7C18_02845</name>
</gene>
<accession>A0A7X0SH29</accession>
<evidence type="ECO:0000313" key="1">
    <source>
        <dbReference type="EMBL" id="MBB6729823.1"/>
    </source>
</evidence>
<keyword evidence="2" id="KW-1185">Reference proteome</keyword>
<dbReference type="EMBL" id="JACJVO010000003">
    <property type="protein sequence ID" value="MBB6729823.1"/>
    <property type="molecule type" value="Genomic_DNA"/>
</dbReference>
<name>A0A7X0SH29_9BACL</name>
<reference evidence="1 2" key="1">
    <citation type="submission" date="2020-08" db="EMBL/GenBank/DDBJ databases">
        <title>Cohnella phylogeny.</title>
        <authorList>
            <person name="Dunlap C."/>
        </authorList>
    </citation>
    <scope>NUCLEOTIDE SEQUENCE [LARGE SCALE GENOMIC DNA]</scope>
    <source>
        <strain evidence="1 2">CBP 2801</strain>
    </source>
</reference>
<dbReference type="AlphaFoldDB" id="A0A7X0SH29"/>
<sequence>MNEMRVLMDDILILRLVQPRKTLHVGGRSAVHADVGGLGRFKTLPQVRQSTQPLS</sequence>
<dbReference type="RefSeq" id="WP_185127496.1">
    <property type="nucleotide sequence ID" value="NZ_JACJVO010000003.1"/>
</dbReference>
<protein>
    <submittedName>
        <fullName evidence="1">Uncharacterized protein</fullName>
    </submittedName>
</protein>